<accession>A0A438JW75</accession>
<dbReference type="GO" id="GO:0006281">
    <property type="term" value="P:DNA repair"/>
    <property type="evidence" value="ECO:0007669"/>
    <property type="project" value="InterPro"/>
</dbReference>
<proteinExistence type="predicted"/>
<dbReference type="InterPro" id="IPR036691">
    <property type="entry name" value="Endo/exonu/phosph_ase_sf"/>
</dbReference>
<name>A0A438JW75_VITVI</name>
<organism evidence="1 2">
    <name type="scientific">Vitis vinifera</name>
    <name type="common">Grape</name>
    <dbReference type="NCBI Taxonomy" id="29760"/>
    <lineage>
        <taxon>Eukaryota</taxon>
        <taxon>Viridiplantae</taxon>
        <taxon>Streptophyta</taxon>
        <taxon>Embryophyta</taxon>
        <taxon>Tracheophyta</taxon>
        <taxon>Spermatophyta</taxon>
        <taxon>Magnoliopsida</taxon>
        <taxon>eudicotyledons</taxon>
        <taxon>Gunneridae</taxon>
        <taxon>Pentapetalae</taxon>
        <taxon>rosids</taxon>
        <taxon>Vitales</taxon>
        <taxon>Vitaceae</taxon>
        <taxon>Viteae</taxon>
        <taxon>Vitis</taxon>
    </lineage>
</organism>
<dbReference type="Proteomes" id="UP000288805">
    <property type="component" value="Unassembled WGS sequence"/>
</dbReference>
<dbReference type="GO" id="GO:0003677">
    <property type="term" value="F:DNA binding"/>
    <property type="evidence" value="ECO:0007669"/>
    <property type="project" value="InterPro"/>
</dbReference>
<evidence type="ECO:0008006" key="3">
    <source>
        <dbReference type="Google" id="ProtNLM"/>
    </source>
</evidence>
<dbReference type="SUPFAM" id="SSF56219">
    <property type="entry name" value="DNase I-like"/>
    <property type="match status" value="1"/>
</dbReference>
<dbReference type="Gene3D" id="3.60.10.10">
    <property type="entry name" value="Endonuclease/exonuclease/phosphatase"/>
    <property type="match status" value="1"/>
</dbReference>
<evidence type="ECO:0000313" key="1">
    <source>
        <dbReference type="EMBL" id="RVX13214.1"/>
    </source>
</evidence>
<evidence type="ECO:0000313" key="2">
    <source>
        <dbReference type="Proteomes" id="UP000288805"/>
    </source>
</evidence>
<protein>
    <recommendedName>
        <fullName evidence="3">Endonuclease/exonuclease/phosphatase domain-containing protein</fullName>
    </recommendedName>
</protein>
<dbReference type="GO" id="GO:0004519">
    <property type="term" value="F:endonuclease activity"/>
    <property type="evidence" value="ECO:0007669"/>
    <property type="project" value="InterPro"/>
</dbReference>
<gene>
    <name evidence="1" type="ORF">CK203_017852</name>
</gene>
<reference evidence="1 2" key="1">
    <citation type="journal article" date="2018" name="PLoS Genet.">
        <title>Population sequencing reveals clonal diversity and ancestral inbreeding in the grapevine cultivar Chardonnay.</title>
        <authorList>
            <person name="Roach M.J."/>
            <person name="Johnson D.L."/>
            <person name="Bohlmann J."/>
            <person name="van Vuuren H.J."/>
            <person name="Jones S.J."/>
            <person name="Pretorius I.S."/>
            <person name="Schmidt S.A."/>
            <person name="Borneman A.R."/>
        </authorList>
    </citation>
    <scope>NUCLEOTIDE SEQUENCE [LARGE SCALE GENOMIC DNA]</scope>
    <source>
        <strain evidence="2">cv. Chardonnay</strain>
        <tissue evidence="1">Leaf</tissue>
    </source>
</reference>
<dbReference type="InterPro" id="IPR020847">
    <property type="entry name" value="AP_endonuclease_F1_BS"/>
</dbReference>
<dbReference type="PROSITE" id="PS00726">
    <property type="entry name" value="AP_NUCLEASE_F1_1"/>
    <property type="match status" value="1"/>
</dbReference>
<dbReference type="EMBL" id="QGNW01000025">
    <property type="protein sequence ID" value="RVX13214.1"/>
    <property type="molecule type" value="Genomic_DNA"/>
</dbReference>
<comment type="caution">
    <text evidence="1">The sequence shown here is derived from an EMBL/GenBank/DDBJ whole genome shotgun (WGS) entry which is preliminary data.</text>
</comment>
<sequence length="258" mass="29891">MFQRGLGSRKKRRVVKDFLRSEKPDIVMIQETKKAECDRRLWVALWTARNKDGQSFGVRGFRGDLVMWDSKSCTVRRWIRFLFGLSQVCSGWSEQFGYQLSMAQIASALRKDFGRSFRHFLSFSPAGELWEVGGGSFKEMVGGHKFMRKLQFLKAKLKEWNKNALHQRGNFKVFEKLYASPSGESWRVEGLDWSPISSESASRLESPFTEEEISKAIFQMDRDKAPGPDGFTIAVFQDCWDVIKEDLVRVFDEFHRSG</sequence>
<dbReference type="AlphaFoldDB" id="A0A438JW75"/>